<evidence type="ECO:0000256" key="1">
    <source>
        <dbReference type="ARBA" id="ARBA00009437"/>
    </source>
</evidence>
<organism evidence="6">
    <name type="scientific">hydrothermal vent metagenome</name>
    <dbReference type="NCBI Taxonomy" id="652676"/>
    <lineage>
        <taxon>unclassified sequences</taxon>
        <taxon>metagenomes</taxon>
        <taxon>ecological metagenomes</taxon>
    </lineage>
</organism>
<evidence type="ECO:0000256" key="4">
    <source>
        <dbReference type="ARBA" id="ARBA00023163"/>
    </source>
</evidence>
<dbReference type="Gene3D" id="1.10.10.10">
    <property type="entry name" value="Winged helix-like DNA-binding domain superfamily/Winged helix DNA-binding domain"/>
    <property type="match status" value="1"/>
</dbReference>
<feature type="domain" description="HTH lysR-type" evidence="5">
    <location>
        <begin position="7"/>
        <end position="64"/>
    </location>
</feature>
<dbReference type="PANTHER" id="PTHR30126">
    <property type="entry name" value="HTH-TYPE TRANSCRIPTIONAL REGULATOR"/>
    <property type="match status" value="1"/>
</dbReference>
<evidence type="ECO:0000256" key="3">
    <source>
        <dbReference type="ARBA" id="ARBA00023125"/>
    </source>
</evidence>
<comment type="similarity">
    <text evidence="1">Belongs to the LysR transcriptional regulatory family.</text>
</comment>
<evidence type="ECO:0000256" key="2">
    <source>
        <dbReference type="ARBA" id="ARBA00023015"/>
    </source>
</evidence>
<dbReference type="SUPFAM" id="SSF53850">
    <property type="entry name" value="Periplasmic binding protein-like II"/>
    <property type="match status" value="1"/>
</dbReference>
<dbReference type="InterPro" id="IPR036390">
    <property type="entry name" value="WH_DNA-bd_sf"/>
</dbReference>
<dbReference type="Pfam" id="PF03466">
    <property type="entry name" value="LysR_substrate"/>
    <property type="match status" value="1"/>
</dbReference>
<dbReference type="AlphaFoldDB" id="A0A3B0SAH6"/>
<dbReference type="PROSITE" id="PS50931">
    <property type="entry name" value="HTH_LYSR"/>
    <property type="match status" value="1"/>
</dbReference>
<proteinExistence type="inferred from homology"/>
<keyword evidence="2" id="KW-0805">Transcription regulation</keyword>
<gene>
    <name evidence="6" type="ORF">MNBD_ALPHA08-769</name>
</gene>
<keyword evidence="4" id="KW-0804">Transcription</keyword>
<dbReference type="CDD" id="cd08419">
    <property type="entry name" value="PBP2_CbbR_RubisCO_like"/>
    <property type="match status" value="1"/>
</dbReference>
<evidence type="ECO:0000259" key="5">
    <source>
        <dbReference type="PROSITE" id="PS50931"/>
    </source>
</evidence>
<keyword evidence="3" id="KW-0238">DNA-binding</keyword>
<protein>
    <submittedName>
        <fullName evidence="6">RuBisCO operon transcriptional regulator CbbR</fullName>
    </submittedName>
</protein>
<dbReference type="InterPro" id="IPR036388">
    <property type="entry name" value="WH-like_DNA-bd_sf"/>
</dbReference>
<accession>A0A3B0SAH6</accession>
<dbReference type="PANTHER" id="PTHR30126:SF5">
    <property type="entry name" value="HTH-TYPE TRANSCRIPTIONAL ACTIVATOR CMPR"/>
    <property type="match status" value="1"/>
</dbReference>
<dbReference type="InterPro" id="IPR005119">
    <property type="entry name" value="LysR_subst-bd"/>
</dbReference>
<dbReference type="Gene3D" id="3.40.190.10">
    <property type="entry name" value="Periplasmic binding protein-like II"/>
    <property type="match status" value="2"/>
</dbReference>
<dbReference type="GO" id="GO:0000976">
    <property type="term" value="F:transcription cis-regulatory region binding"/>
    <property type="evidence" value="ECO:0007669"/>
    <property type="project" value="TreeGrafter"/>
</dbReference>
<dbReference type="GO" id="GO:0003700">
    <property type="term" value="F:DNA-binding transcription factor activity"/>
    <property type="evidence" value="ECO:0007669"/>
    <property type="project" value="InterPro"/>
</dbReference>
<dbReference type="Pfam" id="PF00126">
    <property type="entry name" value="HTH_1"/>
    <property type="match status" value="1"/>
</dbReference>
<evidence type="ECO:0000313" key="6">
    <source>
        <dbReference type="EMBL" id="VAV97518.1"/>
    </source>
</evidence>
<dbReference type="SUPFAM" id="SSF46785">
    <property type="entry name" value="Winged helix' DNA-binding domain"/>
    <property type="match status" value="1"/>
</dbReference>
<dbReference type="InterPro" id="IPR000847">
    <property type="entry name" value="LysR_HTH_N"/>
</dbReference>
<sequence length="308" mass="33701">MSFVRDITMKQLRALSATVQTGTVSGAAKILHVTPPAVSLQLKQFEGLVGLELLERNPGGLKPTTAGLEILNATKSIELLLSNCSDSLDSIKGMTKGTVRVGVISTAKYFAPRALAAFKKLHPEIEMNLQVGNRTETVAALEAFEFDFAIMGRPPKQFEVERVEFGPHPHILIAPPEHRLAGKRNLKPQSLIKESFLLREQGSGTRALTEDLLIEAGAPLSRGMEMGSNETIKQAVMAGLGIALISAHTVSVELQEGRLACLDVEGFPIERNWQIIRRSQKRLMPAGKALWEFMIEHGESFLPSLPKH</sequence>
<reference evidence="6" key="1">
    <citation type="submission" date="2018-06" db="EMBL/GenBank/DDBJ databases">
        <authorList>
            <person name="Zhirakovskaya E."/>
        </authorList>
    </citation>
    <scope>NUCLEOTIDE SEQUENCE</scope>
</reference>
<dbReference type="EMBL" id="UOEC01000147">
    <property type="protein sequence ID" value="VAV97518.1"/>
    <property type="molecule type" value="Genomic_DNA"/>
</dbReference>
<name>A0A3B0SAH6_9ZZZZ</name>